<dbReference type="OrthoDB" id="288221at2759"/>
<dbReference type="PANTHER" id="PTHR12461:SF105">
    <property type="entry name" value="HYPOXIA-INDUCIBLE FACTOR 1-ALPHA INHIBITOR"/>
    <property type="match status" value="1"/>
</dbReference>
<evidence type="ECO:0000313" key="4">
    <source>
        <dbReference type="EMBL" id="TNV78583.1"/>
    </source>
</evidence>
<evidence type="ECO:0000259" key="3">
    <source>
        <dbReference type="PROSITE" id="PS51184"/>
    </source>
</evidence>
<dbReference type="AlphaFoldDB" id="A0A8J8NPC3"/>
<dbReference type="InterPro" id="IPR041667">
    <property type="entry name" value="Cupin_8"/>
</dbReference>
<feature type="domain" description="JmjC" evidence="3">
    <location>
        <begin position="292"/>
        <end position="436"/>
    </location>
</feature>
<dbReference type="PROSITE" id="PS51184">
    <property type="entry name" value="JMJC"/>
    <property type="match status" value="1"/>
</dbReference>
<dbReference type="PANTHER" id="PTHR12461">
    <property type="entry name" value="HYPOXIA-INDUCIBLE FACTOR 1 ALPHA INHIBITOR-RELATED"/>
    <property type="match status" value="1"/>
</dbReference>
<organism evidence="4 5">
    <name type="scientific">Halteria grandinella</name>
    <dbReference type="NCBI Taxonomy" id="5974"/>
    <lineage>
        <taxon>Eukaryota</taxon>
        <taxon>Sar</taxon>
        <taxon>Alveolata</taxon>
        <taxon>Ciliophora</taxon>
        <taxon>Intramacronucleata</taxon>
        <taxon>Spirotrichea</taxon>
        <taxon>Stichotrichia</taxon>
        <taxon>Sporadotrichida</taxon>
        <taxon>Halteriidae</taxon>
        <taxon>Halteria</taxon>
    </lineage>
</organism>
<keyword evidence="2" id="KW-1133">Transmembrane helix</keyword>
<dbReference type="InterPro" id="IPR003347">
    <property type="entry name" value="JmjC_dom"/>
</dbReference>
<feature type="transmembrane region" description="Helical" evidence="2">
    <location>
        <begin position="127"/>
        <end position="145"/>
    </location>
</feature>
<evidence type="ECO:0000256" key="1">
    <source>
        <dbReference type="SAM" id="MobiDB-lite"/>
    </source>
</evidence>
<accession>A0A8J8NPC3</accession>
<keyword evidence="2" id="KW-0472">Membrane</keyword>
<dbReference type="Proteomes" id="UP000785679">
    <property type="component" value="Unassembled WGS sequence"/>
</dbReference>
<feature type="compositionally biased region" description="Low complexity" evidence="1">
    <location>
        <begin position="50"/>
        <end position="61"/>
    </location>
</feature>
<dbReference type="EMBL" id="RRYP01010138">
    <property type="protein sequence ID" value="TNV78583.1"/>
    <property type="molecule type" value="Genomic_DNA"/>
</dbReference>
<dbReference type="SUPFAM" id="SSF51197">
    <property type="entry name" value="Clavaminate synthase-like"/>
    <property type="match status" value="1"/>
</dbReference>
<sequence>MGKGKKKQSDSQLKSDSLTMEEAKEVPGAQATNLEQNTSDNSTTETATLPSQSQQQVPQQQQQPQSYFVQMTNYQLQQYQYFLYYQQQMAQYQHQQQQLQRERLEQLSHHYASHSSDPYIGLTLKELLIWYTRFVILALIIIGSYQEVVSKGTIINRGIRHYFGLQHFVEYAKVESLPGGIAEMPHDDGEVAVCDYREMTPKRFVQEYVSQYRPCLFKEYARLWPAYGKWQNESYLKEMAGEEVIYAERQKDNRFAYFTEGARRVYMTYGEFLDKFKEENRTVHYYYSFEDPPGPLKNDIVNPPIMDSVFALKKVTYWHGYGTLTKPHTDSMENMMCVLEGYKNFTIVPPYDRDYVYAGHGGLPDNYSPIEFVNPDYTKYPEFQRARVRTVHIAPGDCLYMPAYWWHQVASSPGVSIGVATWYGTSHIAMDVIQYAMQKHFA</sequence>
<reference evidence="4" key="1">
    <citation type="submission" date="2019-06" db="EMBL/GenBank/DDBJ databases">
        <authorList>
            <person name="Zheng W."/>
        </authorList>
    </citation>
    <scope>NUCLEOTIDE SEQUENCE</scope>
    <source>
        <strain evidence="4">QDHG01</strain>
    </source>
</reference>
<gene>
    <name evidence="4" type="ORF">FGO68_gene16410</name>
</gene>
<keyword evidence="2" id="KW-0812">Transmembrane</keyword>
<dbReference type="Gene3D" id="2.60.120.650">
    <property type="entry name" value="Cupin"/>
    <property type="match status" value="1"/>
</dbReference>
<dbReference type="Pfam" id="PF13621">
    <property type="entry name" value="Cupin_8"/>
    <property type="match status" value="1"/>
</dbReference>
<dbReference type="SMART" id="SM00558">
    <property type="entry name" value="JmjC"/>
    <property type="match status" value="1"/>
</dbReference>
<evidence type="ECO:0000313" key="5">
    <source>
        <dbReference type="Proteomes" id="UP000785679"/>
    </source>
</evidence>
<protein>
    <recommendedName>
        <fullName evidence="3">JmjC domain-containing protein</fullName>
    </recommendedName>
</protein>
<feature type="compositionally biased region" description="Polar residues" evidence="1">
    <location>
        <begin position="30"/>
        <end position="49"/>
    </location>
</feature>
<feature type="region of interest" description="Disordered" evidence="1">
    <location>
        <begin position="1"/>
        <end position="61"/>
    </location>
</feature>
<proteinExistence type="predicted"/>
<name>A0A8J8NPC3_HALGN</name>
<evidence type="ECO:0000256" key="2">
    <source>
        <dbReference type="SAM" id="Phobius"/>
    </source>
</evidence>
<comment type="caution">
    <text evidence="4">The sequence shown here is derived from an EMBL/GenBank/DDBJ whole genome shotgun (WGS) entry which is preliminary data.</text>
</comment>
<keyword evidence="5" id="KW-1185">Reference proteome</keyword>